<dbReference type="EMBL" id="OX459961">
    <property type="protein sequence ID" value="CAI9166228.1"/>
    <property type="molecule type" value="Genomic_DNA"/>
</dbReference>
<feature type="transmembrane region" description="Helical" evidence="5">
    <location>
        <begin position="29"/>
        <end position="53"/>
    </location>
</feature>
<evidence type="ECO:0000313" key="7">
    <source>
        <dbReference type="EMBL" id="CAI9166228.1"/>
    </source>
</evidence>
<feature type="domain" description="C-type lectin" evidence="6">
    <location>
        <begin position="119"/>
        <end position="227"/>
    </location>
</feature>
<evidence type="ECO:0000256" key="1">
    <source>
        <dbReference type="ARBA" id="ARBA00004167"/>
    </source>
</evidence>
<keyword evidence="5" id="KW-0472">Membrane</keyword>
<gene>
    <name evidence="7" type="ORF">MRATA1EN1_LOCUS15190</name>
</gene>
<keyword evidence="5" id="KW-0812">Transmembrane</keyword>
<keyword evidence="5" id="KW-1133">Transmembrane helix</keyword>
<keyword evidence="2" id="KW-0430">Lectin</keyword>
<evidence type="ECO:0000256" key="4">
    <source>
        <dbReference type="ARBA" id="ARBA00023180"/>
    </source>
</evidence>
<evidence type="ECO:0000256" key="2">
    <source>
        <dbReference type="ARBA" id="ARBA00022734"/>
    </source>
</evidence>
<evidence type="ECO:0000256" key="5">
    <source>
        <dbReference type="SAM" id="Phobius"/>
    </source>
</evidence>
<organism evidence="7 8">
    <name type="scientific">Rangifer tarandus platyrhynchus</name>
    <name type="common">Svalbard reindeer</name>
    <dbReference type="NCBI Taxonomy" id="3082113"/>
    <lineage>
        <taxon>Eukaryota</taxon>
        <taxon>Metazoa</taxon>
        <taxon>Chordata</taxon>
        <taxon>Craniata</taxon>
        <taxon>Vertebrata</taxon>
        <taxon>Euteleostomi</taxon>
        <taxon>Mammalia</taxon>
        <taxon>Eutheria</taxon>
        <taxon>Laurasiatheria</taxon>
        <taxon>Artiodactyla</taxon>
        <taxon>Ruminantia</taxon>
        <taxon>Pecora</taxon>
        <taxon>Cervidae</taxon>
        <taxon>Odocoileinae</taxon>
        <taxon>Rangifer</taxon>
    </lineage>
</organism>
<proteinExistence type="predicted"/>
<dbReference type="CDD" id="cd03593">
    <property type="entry name" value="CLECT_NK_receptors_like"/>
    <property type="match status" value="1"/>
</dbReference>
<keyword evidence="4" id="KW-0325">Glycoprotein</keyword>
<dbReference type="InterPro" id="IPR052309">
    <property type="entry name" value="C-type_Lectin_Domain_Fam1"/>
</dbReference>
<sequence>MQDEDGYVTLNIKAQKPALTSVEPASSPLWRVMALTLLVLCVGMVVGLVALGLMSVMQQNYLQAENENLSGTLKLLVKKVCQDLIQPSGQKDSKIKRILCLISPQGHKCNPCDTNWRYYGDSCYGFFKHNLTWEESKKYCIDVNATLVKITSKSILQYLNSRTGLIRWIGLSRQKSSDVWRWEDGSVLSKTELQLSGTGTENMNCAYFHNGKIHPTFCENRHYLMCERKAGIIKVEQLL</sequence>
<dbReference type="InterPro" id="IPR001304">
    <property type="entry name" value="C-type_lectin-like"/>
</dbReference>
<dbReference type="SMART" id="SM00034">
    <property type="entry name" value="CLECT"/>
    <property type="match status" value="1"/>
</dbReference>
<dbReference type="SUPFAM" id="SSF56436">
    <property type="entry name" value="C-type lectin-like"/>
    <property type="match status" value="1"/>
</dbReference>
<name>A0ABN8YXZ8_RANTA</name>
<keyword evidence="8" id="KW-1185">Reference proteome</keyword>
<dbReference type="Gene3D" id="3.10.100.10">
    <property type="entry name" value="Mannose-Binding Protein A, subunit A"/>
    <property type="match status" value="1"/>
</dbReference>
<dbReference type="InterPro" id="IPR016186">
    <property type="entry name" value="C-type_lectin-like/link_sf"/>
</dbReference>
<dbReference type="PROSITE" id="PS50041">
    <property type="entry name" value="C_TYPE_LECTIN_2"/>
    <property type="match status" value="1"/>
</dbReference>
<evidence type="ECO:0000313" key="8">
    <source>
        <dbReference type="Proteomes" id="UP001176941"/>
    </source>
</evidence>
<dbReference type="PANTHER" id="PTHR46490:SF2">
    <property type="entry name" value="C-TYPE LECTIN DOMAIN FAMILY 1 MEMBER B"/>
    <property type="match status" value="1"/>
</dbReference>
<comment type="subcellular location">
    <subcellularLocation>
        <location evidence="1">Membrane</location>
        <topology evidence="1">Single-pass membrane protein</topology>
    </subcellularLocation>
</comment>
<dbReference type="Pfam" id="PF00059">
    <property type="entry name" value="Lectin_C"/>
    <property type="match status" value="1"/>
</dbReference>
<dbReference type="Proteomes" id="UP001176941">
    <property type="component" value="Chromosome 25"/>
</dbReference>
<reference evidence="7" key="1">
    <citation type="submission" date="2023-04" db="EMBL/GenBank/DDBJ databases">
        <authorList>
            <consortium name="ELIXIR-Norway"/>
        </authorList>
    </citation>
    <scope>NUCLEOTIDE SEQUENCE [LARGE SCALE GENOMIC DNA]</scope>
</reference>
<dbReference type="InterPro" id="IPR033992">
    <property type="entry name" value="NKR-like_CTLD"/>
</dbReference>
<dbReference type="InterPro" id="IPR016187">
    <property type="entry name" value="CTDL_fold"/>
</dbReference>
<dbReference type="PANTHER" id="PTHR46490">
    <property type="entry name" value="C-TYPE LECTIN DOMAIN FAMILY 12 MEMBER A-RELATED"/>
    <property type="match status" value="1"/>
</dbReference>
<evidence type="ECO:0000259" key="6">
    <source>
        <dbReference type="PROSITE" id="PS50041"/>
    </source>
</evidence>
<accession>A0ABN8YXZ8</accession>
<evidence type="ECO:0000256" key="3">
    <source>
        <dbReference type="ARBA" id="ARBA00023157"/>
    </source>
</evidence>
<keyword evidence="3" id="KW-1015">Disulfide bond</keyword>
<protein>
    <recommendedName>
        <fullName evidence="6">C-type lectin domain-containing protein</fullName>
    </recommendedName>
</protein>